<reference evidence="7 8" key="2">
    <citation type="journal article" date="2016" name="Genome Announc.">
        <title>Draft Genome Sequence of Erythromycin- and Oxytetracycline-Sensitive Nocardia seriolae Strain U-1 (NBRC 110359).</title>
        <authorList>
            <person name="Imajoh M."/>
            <person name="Sukeda M."/>
            <person name="Shimizu M."/>
            <person name="Yamane J."/>
            <person name="Ohnishi K."/>
            <person name="Oshima S."/>
        </authorList>
    </citation>
    <scope>NUCLEOTIDE SEQUENCE [LARGE SCALE GENOMIC DNA]</scope>
    <source>
        <strain evidence="7 8">U-1</strain>
    </source>
</reference>
<evidence type="ECO:0000256" key="3">
    <source>
        <dbReference type="ARBA" id="ARBA00022553"/>
    </source>
</evidence>
<evidence type="ECO:0000313" key="7">
    <source>
        <dbReference type="EMBL" id="GAP32735.1"/>
    </source>
</evidence>
<keyword evidence="3" id="KW-0597">Phosphoprotein</keyword>
<keyword evidence="8" id="KW-1185">Reference proteome</keyword>
<gene>
    <name evidence="7" type="ORF">NSK11_contig00176-0017</name>
</gene>
<feature type="compositionally biased region" description="Pro residues" evidence="6">
    <location>
        <begin position="144"/>
        <end position="166"/>
    </location>
</feature>
<accession>A0ABC9Z580</accession>
<proteinExistence type="predicted"/>
<dbReference type="Proteomes" id="UP000037179">
    <property type="component" value="Unassembled WGS sequence"/>
</dbReference>
<dbReference type="SUPFAM" id="SSF55874">
    <property type="entry name" value="ATPase domain of HSP90 chaperone/DNA topoisomerase II/histidine kinase"/>
    <property type="match status" value="1"/>
</dbReference>
<evidence type="ECO:0000256" key="5">
    <source>
        <dbReference type="ARBA" id="ARBA00022777"/>
    </source>
</evidence>
<reference evidence="8" key="1">
    <citation type="submission" date="2015-07" db="EMBL/GenBank/DDBJ databases">
        <title>Nocardia seriolae U-1 whole genome shotgun sequence.</title>
        <authorList>
            <person name="Imajoh M."/>
            <person name="Fukumoto Y."/>
            <person name="Sukeda M."/>
            <person name="Yamane J."/>
            <person name="Yamasaki K."/>
            <person name="Shimizu M."/>
            <person name="Ohnishi K."/>
            <person name="Oshima S."/>
        </authorList>
    </citation>
    <scope>NUCLEOTIDE SEQUENCE [LARGE SCALE GENOMIC DNA]</scope>
    <source>
        <strain evidence="8">U-1</strain>
    </source>
</reference>
<evidence type="ECO:0000256" key="2">
    <source>
        <dbReference type="ARBA" id="ARBA00012438"/>
    </source>
</evidence>
<keyword evidence="4" id="KW-0808">Transferase</keyword>
<keyword evidence="5" id="KW-0418">Kinase</keyword>
<feature type="compositionally biased region" description="Low complexity" evidence="6">
    <location>
        <begin position="248"/>
        <end position="259"/>
    </location>
</feature>
<dbReference type="EC" id="2.7.13.3" evidence="2"/>
<evidence type="ECO:0000313" key="8">
    <source>
        <dbReference type="Proteomes" id="UP000037179"/>
    </source>
</evidence>
<evidence type="ECO:0000256" key="6">
    <source>
        <dbReference type="SAM" id="MobiDB-lite"/>
    </source>
</evidence>
<comment type="caution">
    <text evidence="7">The sequence shown here is derived from an EMBL/GenBank/DDBJ whole genome shotgun (WGS) entry which is preliminary data.</text>
</comment>
<name>A0ABC9Z580_9NOCA</name>
<dbReference type="AlphaFoldDB" id="A0ABC9Z580"/>
<sequence>MRGGIVGKGVAIEVIDQGMGMKEEEFARVNEILRDAPDFGVSMLPEDFRLGRFVIAQLAARNGISVRLTESDYGGVRAIVLVPTSLTVQSSGRTGEIPVVPRQLDASEPSAAALAVAALPQLPAAPPSMISNYDLPIVGYDPYGPPATPEPPVAPAPPVAPQPEPFGPSTGSFASPVMSFGAATPFDPPTNPRPQPNPAPEPIPPVENGFRAREFGRSHYTGSDARPALPRRRRQASLAPELAQEQSAPEPTAAATRTAEQARDLFSAIENGTRQGRRADAGSFGSESQAFFEGAQSERQEGDGDHLKRW</sequence>
<protein>
    <recommendedName>
        <fullName evidence="2">histidine kinase</fullName>
        <ecNumber evidence="2">2.7.13.3</ecNumber>
    </recommendedName>
</protein>
<feature type="compositionally biased region" description="Pro residues" evidence="6">
    <location>
        <begin position="186"/>
        <end position="205"/>
    </location>
</feature>
<organism evidence="7 8">
    <name type="scientific">Nocardia seriolae</name>
    <dbReference type="NCBI Taxonomy" id="37332"/>
    <lineage>
        <taxon>Bacteria</taxon>
        <taxon>Bacillati</taxon>
        <taxon>Actinomycetota</taxon>
        <taxon>Actinomycetes</taxon>
        <taxon>Mycobacteriales</taxon>
        <taxon>Nocardiaceae</taxon>
        <taxon>Nocardia</taxon>
    </lineage>
</organism>
<dbReference type="GO" id="GO:0004673">
    <property type="term" value="F:protein histidine kinase activity"/>
    <property type="evidence" value="ECO:0007669"/>
    <property type="project" value="UniProtKB-EC"/>
</dbReference>
<dbReference type="InterPro" id="IPR036890">
    <property type="entry name" value="HATPase_C_sf"/>
</dbReference>
<dbReference type="InterPro" id="IPR050428">
    <property type="entry name" value="TCS_sensor_his_kinase"/>
</dbReference>
<feature type="region of interest" description="Disordered" evidence="6">
    <location>
        <begin position="144"/>
        <end position="310"/>
    </location>
</feature>
<evidence type="ECO:0000256" key="4">
    <source>
        <dbReference type="ARBA" id="ARBA00022679"/>
    </source>
</evidence>
<feature type="compositionally biased region" description="Basic and acidic residues" evidence="6">
    <location>
        <begin position="296"/>
        <end position="310"/>
    </location>
</feature>
<dbReference type="PANTHER" id="PTHR45436">
    <property type="entry name" value="SENSOR HISTIDINE KINASE YKOH"/>
    <property type="match status" value="1"/>
</dbReference>
<evidence type="ECO:0000256" key="1">
    <source>
        <dbReference type="ARBA" id="ARBA00000085"/>
    </source>
</evidence>
<comment type="catalytic activity">
    <reaction evidence="1">
        <text>ATP + protein L-histidine = ADP + protein N-phospho-L-histidine.</text>
        <dbReference type="EC" id="2.7.13.3"/>
    </reaction>
</comment>
<dbReference type="PANTHER" id="PTHR45436:SF5">
    <property type="entry name" value="SENSOR HISTIDINE KINASE TRCS"/>
    <property type="match status" value="1"/>
</dbReference>
<dbReference type="EMBL" id="BBYQ01000176">
    <property type="protein sequence ID" value="GAP32735.1"/>
    <property type="molecule type" value="Genomic_DNA"/>
</dbReference>